<keyword evidence="5" id="KW-0539">Nucleus</keyword>
<dbReference type="KEGG" id="lgi:LOTGIDRAFT_153818"/>
<dbReference type="SMART" id="SM00353">
    <property type="entry name" value="HLH"/>
    <property type="match status" value="1"/>
</dbReference>
<reference evidence="9 10" key="1">
    <citation type="journal article" date="2013" name="Nature">
        <title>Insights into bilaterian evolution from three spiralian genomes.</title>
        <authorList>
            <person name="Simakov O."/>
            <person name="Marletaz F."/>
            <person name="Cho S.J."/>
            <person name="Edsinger-Gonzales E."/>
            <person name="Havlak P."/>
            <person name="Hellsten U."/>
            <person name="Kuo D.H."/>
            <person name="Larsson T."/>
            <person name="Lv J."/>
            <person name="Arendt D."/>
            <person name="Savage R."/>
            <person name="Osoegawa K."/>
            <person name="de Jong P."/>
            <person name="Grimwood J."/>
            <person name="Chapman J.A."/>
            <person name="Shapiro H."/>
            <person name="Aerts A."/>
            <person name="Otillar R.P."/>
            <person name="Terry A.Y."/>
            <person name="Boore J.L."/>
            <person name="Grigoriev I.V."/>
            <person name="Lindberg D.R."/>
            <person name="Seaver E.C."/>
            <person name="Weisblat D.A."/>
            <person name="Putnam N.H."/>
            <person name="Rokhsar D.S."/>
        </authorList>
    </citation>
    <scope>NUCLEOTIDE SEQUENCE [LARGE SCALE GENOMIC DNA]</scope>
</reference>
<dbReference type="InterPro" id="IPR050370">
    <property type="entry name" value="HES_HEY"/>
</dbReference>
<dbReference type="CTD" id="20236116"/>
<dbReference type="InterPro" id="IPR011598">
    <property type="entry name" value="bHLH_dom"/>
</dbReference>
<accession>V4ADJ5</accession>
<dbReference type="PROSITE" id="PS50888">
    <property type="entry name" value="BHLH"/>
    <property type="match status" value="1"/>
</dbReference>
<keyword evidence="2" id="KW-0805">Transcription regulation</keyword>
<dbReference type="FunFam" id="4.10.280.10:FF:000009">
    <property type="entry name" value="Transcription factor HES-1"/>
    <property type="match status" value="1"/>
</dbReference>
<organism evidence="9 10">
    <name type="scientific">Lottia gigantea</name>
    <name type="common">Giant owl limpet</name>
    <dbReference type="NCBI Taxonomy" id="225164"/>
    <lineage>
        <taxon>Eukaryota</taxon>
        <taxon>Metazoa</taxon>
        <taxon>Spiralia</taxon>
        <taxon>Lophotrochozoa</taxon>
        <taxon>Mollusca</taxon>
        <taxon>Gastropoda</taxon>
        <taxon>Patellogastropoda</taxon>
        <taxon>Lottioidea</taxon>
        <taxon>Lottiidae</taxon>
        <taxon>Lottia</taxon>
    </lineage>
</organism>
<dbReference type="SMART" id="SM00511">
    <property type="entry name" value="ORANGE"/>
    <property type="match status" value="1"/>
</dbReference>
<dbReference type="PROSITE" id="PS51054">
    <property type="entry name" value="ORANGE"/>
    <property type="match status" value="1"/>
</dbReference>
<proteinExistence type="predicted"/>
<dbReference type="STRING" id="225164.V4ADJ5"/>
<dbReference type="GO" id="GO:0003677">
    <property type="term" value="F:DNA binding"/>
    <property type="evidence" value="ECO:0007669"/>
    <property type="project" value="UniProtKB-KW"/>
</dbReference>
<dbReference type="CDD" id="cd11410">
    <property type="entry name" value="bHLH_O_HES"/>
    <property type="match status" value="1"/>
</dbReference>
<evidence type="ECO:0000256" key="6">
    <source>
        <dbReference type="SAM" id="MobiDB-lite"/>
    </source>
</evidence>
<dbReference type="OrthoDB" id="6085656at2759"/>
<evidence type="ECO:0000259" key="8">
    <source>
        <dbReference type="PROSITE" id="PS51054"/>
    </source>
</evidence>
<feature type="compositionally biased region" description="Polar residues" evidence="6">
    <location>
        <begin position="167"/>
        <end position="178"/>
    </location>
</feature>
<evidence type="ECO:0000256" key="4">
    <source>
        <dbReference type="ARBA" id="ARBA00023163"/>
    </source>
</evidence>
<evidence type="ECO:0000256" key="1">
    <source>
        <dbReference type="ARBA" id="ARBA00004123"/>
    </source>
</evidence>
<dbReference type="GeneID" id="20236116"/>
<dbReference type="Proteomes" id="UP000030746">
    <property type="component" value="Unassembled WGS sequence"/>
</dbReference>
<evidence type="ECO:0000256" key="5">
    <source>
        <dbReference type="ARBA" id="ARBA00023242"/>
    </source>
</evidence>
<dbReference type="PANTHER" id="PTHR10985">
    <property type="entry name" value="BASIC HELIX-LOOP-HELIX TRANSCRIPTION FACTOR, HES-RELATED"/>
    <property type="match status" value="1"/>
</dbReference>
<evidence type="ECO:0000256" key="2">
    <source>
        <dbReference type="ARBA" id="ARBA00023015"/>
    </source>
</evidence>
<keyword evidence="4" id="KW-0804">Transcription</keyword>
<evidence type="ECO:0000313" key="9">
    <source>
        <dbReference type="EMBL" id="ESO91381.1"/>
    </source>
</evidence>
<dbReference type="GO" id="GO:0046983">
    <property type="term" value="F:protein dimerization activity"/>
    <property type="evidence" value="ECO:0007669"/>
    <property type="project" value="InterPro"/>
</dbReference>
<keyword evidence="3" id="KW-0238">DNA-binding</keyword>
<dbReference type="InterPro" id="IPR036638">
    <property type="entry name" value="HLH_DNA-bd_sf"/>
</dbReference>
<dbReference type="Gene3D" id="4.10.280.10">
    <property type="entry name" value="Helix-loop-helix DNA-binding domain"/>
    <property type="match status" value="1"/>
</dbReference>
<name>V4ADJ5_LOTGI</name>
<dbReference type="SUPFAM" id="SSF158457">
    <property type="entry name" value="Orange domain-like"/>
    <property type="match status" value="1"/>
</dbReference>
<gene>
    <name evidence="9" type="ORF">LOTGIDRAFT_153818</name>
</gene>
<feature type="domain" description="Orange" evidence="8">
    <location>
        <begin position="88"/>
        <end position="121"/>
    </location>
</feature>
<dbReference type="Pfam" id="PF00010">
    <property type="entry name" value="HLH"/>
    <property type="match status" value="1"/>
</dbReference>
<dbReference type="EMBL" id="KB202283">
    <property type="protein sequence ID" value="ESO91381.1"/>
    <property type="molecule type" value="Genomic_DNA"/>
</dbReference>
<comment type="subcellular location">
    <subcellularLocation>
        <location evidence="1">Nucleus</location>
    </subcellularLocation>
</comment>
<feature type="compositionally biased region" description="Low complexity" evidence="6">
    <location>
        <begin position="192"/>
        <end position="201"/>
    </location>
</feature>
<dbReference type="SUPFAM" id="SSF47459">
    <property type="entry name" value="HLH, helix-loop-helix DNA-binding domain"/>
    <property type="match status" value="1"/>
</dbReference>
<dbReference type="InterPro" id="IPR003650">
    <property type="entry name" value="Orange_dom"/>
</dbReference>
<dbReference type="GO" id="GO:0005634">
    <property type="term" value="C:nucleus"/>
    <property type="evidence" value="ECO:0007669"/>
    <property type="project" value="UniProtKB-SubCell"/>
</dbReference>
<dbReference type="OMA" id="SHDDVWR"/>
<dbReference type="GO" id="GO:0006355">
    <property type="term" value="P:regulation of DNA-templated transcription"/>
    <property type="evidence" value="ECO:0007669"/>
    <property type="project" value="InterPro"/>
</dbReference>
<feature type="region of interest" description="Disordered" evidence="6">
    <location>
        <begin position="1"/>
        <end position="29"/>
    </location>
</feature>
<keyword evidence="10" id="KW-1185">Reference proteome</keyword>
<protein>
    <submittedName>
        <fullName evidence="9">Uncharacterized protein</fullName>
    </submittedName>
</protein>
<evidence type="ECO:0000256" key="3">
    <source>
        <dbReference type="ARBA" id="ARBA00023125"/>
    </source>
</evidence>
<dbReference type="RefSeq" id="XP_009058074.1">
    <property type="nucleotide sequence ID" value="XM_009059826.1"/>
</dbReference>
<feature type="domain" description="BHLH" evidence="7">
    <location>
        <begin position="19"/>
        <end position="76"/>
    </location>
</feature>
<feature type="compositionally biased region" description="Polar residues" evidence="6">
    <location>
        <begin position="1"/>
        <end position="20"/>
    </location>
</feature>
<dbReference type="HOGENOM" id="CLU_858650_0_0_1"/>
<dbReference type="AlphaFoldDB" id="V4ADJ5"/>
<sequence>MSTNSDTVNNMKKQSPNGTKRGNKPLIEKRRRARINECLMQLKNLVLKATSSEMARTGKLEKADILEMTVEYLKKINNPNCKLSDSNYSAGYEKCMEELVQFLDKSNGFNPEIKQKITKHCRNKLNERLLTPKMEDQLDDEMVSTTHSRLHDDISESESESMDTRPPSASLSEHSVPQSGPKDIKVETGTQSAAIPESSSSAANNVANSIRLVCGGDILILMNNQPSDTVNSLNTNQQVIPVVSRASNTSFPIQNILIPYSAPSNVPNIPSYNLLDASNPTSLPLTTVVPVVPKSEVSVPVFNGVNVPNNNLNCPTLEPVWRPW</sequence>
<feature type="region of interest" description="Disordered" evidence="6">
    <location>
        <begin position="133"/>
        <end position="201"/>
    </location>
</feature>
<evidence type="ECO:0000313" key="10">
    <source>
        <dbReference type="Proteomes" id="UP000030746"/>
    </source>
</evidence>
<evidence type="ECO:0000259" key="7">
    <source>
        <dbReference type="PROSITE" id="PS50888"/>
    </source>
</evidence>